<evidence type="ECO:0000313" key="3">
    <source>
        <dbReference type="Proteomes" id="UP000070578"/>
    </source>
</evidence>
<reference evidence="2 3" key="2">
    <citation type="submission" date="2016-03" db="EMBL/GenBank/DDBJ databases">
        <title>New uncultured bacterium of the family Gallionellaceae from acid mine drainage: description and reconstruction of genome based on metagenomic analysis of microbial community.</title>
        <authorList>
            <person name="Kadnikov V."/>
            <person name="Ivasenko D."/>
            <person name="Beletsky A."/>
            <person name="Mardanov A."/>
            <person name="Danilova E."/>
            <person name="Pimenov N."/>
            <person name="Karnachuk O."/>
            <person name="Ravin N."/>
        </authorList>
    </citation>
    <scope>NUCLEOTIDE SEQUENCE [LARGE SCALE GENOMIC DNA]</scope>
    <source>
        <strain evidence="2">ShG14-8</strain>
    </source>
</reference>
<organism evidence="2 3">
    <name type="scientific">Candidatus Gallionella acididurans</name>
    <dbReference type="NCBI Taxonomy" id="1796491"/>
    <lineage>
        <taxon>Bacteria</taxon>
        <taxon>Pseudomonadati</taxon>
        <taxon>Pseudomonadota</taxon>
        <taxon>Betaproteobacteria</taxon>
        <taxon>Nitrosomonadales</taxon>
        <taxon>Gallionellaceae</taxon>
        <taxon>Gallionella</taxon>
    </lineage>
</organism>
<gene>
    <name evidence="2" type="ORF">AWT59_1599</name>
</gene>
<comment type="caution">
    <text evidence="2">The sequence shown here is derived from an EMBL/GenBank/DDBJ whole genome shotgun (WGS) entry which is preliminary data.</text>
</comment>
<sequence length="160" mass="17065">MVVCRCAARLKRLRGKVAIKSQSSALSPQSSERGFSLISAIFLLVVIAALGTFAVTLSTTQQQSAALDVLGSRAYQAARAGIEWGAYQILRNSNPCPNQVLTGLPNTLSGFTVNVACTAYPVYNEAGNTVNMYQLSSTAFQGTPNTPNYVERNLTVTIAK</sequence>
<dbReference type="EMBL" id="LSLI01000035">
    <property type="protein sequence ID" value="KXS32285.1"/>
    <property type="molecule type" value="Genomic_DNA"/>
</dbReference>
<feature type="transmembrane region" description="Helical" evidence="1">
    <location>
        <begin position="35"/>
        <end position="57"/>
    </location>
</feature>
<evidence type="ECO:0000256" key="1">
    <source>
        <dbReference type="SAM" id="Phobius"/>
    </source>
</evidence>
<dbReference type="Proteomes" id="UP000070578">
    <property type="component" value="Unassembled WGS sequence"/>
</dbReference>
<proteinExistence type="predicted"/>
<accession>A0A139BU48</accession>
<name>A0A139BU48_9PROT</name>
<keyword evidence="1" id="KW-0812">Transmembrane</keyword>
<reference evidence="2 3" key="1">
    <citation type="submission" date="2016-02" db="EMBL/GenBank/DDBJ databases">
        <authorList>
            <person name="Wen L."/>
            <person name="He K."/>
            <person name="Yang H."/>
        </authorList>
    </citation>
    <scope>NUCLEOTIDE SEQUENCE [LARGE SCALE GENOMIC DNA]</scope>
    <source>
        <strain evidence="2">ShG14-8</strain>
    </source>
</reference>
<keyword evidence="1" id="KW-0472">Membrane</keyword>
<protein>
    <submittedName>
        <fullName evidence="2">Putative mannose-sensitive agglutinin (MSHA) biogenesis protein MshP</fullName>
    </submittedName>
</protein>
<keyword evidence="1" id="KW-1133">Transmembrane helix</keyword>
<dbReference type="AlphaFoldDB" id="A0A139BU48"/>
<evidence type="ECO:0000313" key="2">
    <source>
        <dbReference type="EMBL" id="KXS32285.1"/>
    </source>
</evidence>